<protein>
    <submittedName>
        <fullName evidence="1">Uncharacterized protein</fullName>
    </submittedName>
</protein>
<evidence type="ECO:0000313" key="1">
    <source>
        <dbReference type="EMBL" id="KAA5836171.1"/>
    </source>
</evidence>
<proteinExistence type="predicted"/>
<dbReference type="EMBL" id="VWPH01000003">
    <property type="protein sequence ID" value="KAA5836171.1"/>
    <property type="molecule type" value="Genomic_DNA"/>
</dbReference>
<organism evidence="1 2">
    <name type="scientific">Saccharopolyspora hirsuta</name>
    <dbReference type="NCBI Taxonomy" id="1837"/>
    <lineage>
        <taxon>Bacteria</taxon>
        <taxon>Bacillati</taxon>
        <taxon>Actinomycetota</taxon>
        <taxon>Actinomycetes</taxon>
        <taxon>Pseudonocardiales</taxon>
        <taxon>Pseudonocardiaceae</taxon>
        <taxon>Saccharopolyspora</taxon>
    </lineage>
</organism>
<sequence length="116" mass="12934">MVVALARAAPETPAVPRDGEAPEAGAAVTFFPPKNLPWHVRAGDHVYIYAGGELVRRMHLTAYQAMAAGVFVHAEHLAAEHWATIEEFTESCAEHEEQQRHKFLMSLPKLVIDQHR</sequence>
<dbReference type="AlphaFoldDB" id="A0A5M7C8Z6"/>
<comment type="caution">
    <text evidence="1">The sequence shown here is derived from an EMBL/GenBank/DDBJ whole genome shotgun (WGS) entry which is preliminary data.</text>
</comment>
<keyword evidence="2" id="KW-1185">Reference proteome</keyword>
<dbReference type="Proteomes" id="UP000323946">
    <property type="component" value="Unassembled WGS sequence"/>
</dbReference>
<evidence type="ECO:0000313" key="2">
    <source>
        <dbReference type="Proteomes" id="UP000323946"/>
    </source>
</evidence>
<dbReference type="RefSeq" id="WP_150065830.1">
    <property type="nucleotide sequence ID" value="NZ_VWPH01000003.1"/>
</dbReference>
<gene>
    <name evidence="1" type="ORF">F1721_07525</name>
</gene>
<reference evidence="1 2" key="1">
    <citation type="submission" date="2019-09" db="EMBL/GenBank/DDBJ databases">
        <title>Draft genome sequence of the thermophilic Saccharopolyspora hirsuta VKM Ac-666T.</title>
        <authorList>
            <person name="Lobastova T.G."/>
            <person name="Fokina V."/>
            <person name="Bragin E.Y."/>
            <person name="Shtratnikova V.Y."/>
            <person name="Starodumova I.P."/>
            <person name="Tarlachkov S.V."/>
            <person name="Donova M.V."/>
        </authorList>
    </citation>
    <scope>NUCLEOTIDE SEQUENCE [LARGE SCALE GENOMIC DNA]</scope>
    <source>
        <strain evidence="1 2">VKM Ac-666</strain>
    </source>
</reference>
<name>A0A5M7C8Z6_SACHI</name>
<accession>A0A5M7C8Z6</accession>